<accession>A0A1M5AWL8</accession>
<dbReference type="Pfam" id="PF03860">
    <property type="entry name" value="Csp"/>
    <property type="match status" value="1"/>
</dbReference>
<dbReference type="InterPro" id="IPR005560">
    <property type="entry name" value="Csp_YhjQ"/>
</dbReference>
<keyword evidence="2" id="KW-1185">Reference proteome</keyword>
<evidence type="ECO:0000313" key="1">
    <source>
        <dbReference type="EMBL" id="SHF34615.1"/>
    </source>
</evidence>
<dbReference type="CDD" id="cd08026">
    <property type="entry name" value="DUF326"/>
    <property type="match status" value="1"/>
</dbReference>
<protein>
    <submittedName>
        <fullName evidence="1">Uncharacterized protein</fullName>
    </submittedName>
</protein>
<dbReference type="Proteomes" id="UP000184406">
    <property type="component" value="Unassembled WGS sequence"/>
</dbReference>
<name>A0A1M5AWL8_9FLAO</name>
<dbReference type="PANTHER" id="PTHR37310:SF1">
    <property type="entry name" value="CYTOPLASMIC PROTEIN"/>
    <property type="match status" value="1"/>
</dbReference>
<proteinExistence type="predicted"/>
<dbReference type="Gene3D" id="1.20.1270.360">
    <property type="match status" value="1"/>
</dbReference>
<dbReference type="PANTHER" id="PTHR37310">
    <property type="entry name" value="CYTOPLASMIC PROTEIN-RELATED"/>
    <property type="match status" value="1"/>
</dbReference>
<dbReference type="InterPro" id="IPR044543">
    <property type="entry name" value="YHJQ-like"/>
</dbReference>
<organism evidence="1 2">
    <name type="scientific">Arenibacter palladensis</name>
    <dbReference type="NCBI Taxonomy" id="237373"/>
    <lineage>
        <taxon>Bacteria</taxon>
        <taxon>Pseudomonadati</taxon>
        <taxon>Bacteroidota</taxon>
        <taxon>Flavobacteriia</taxon>
        <taxon>Flavobacteriales</taxon>
        <taxon>Flavobacteriaceae</taxon>
        <taxon>Arenibacter</taxon>
    </lineage>
</organism>
<dbReference type="AlphaFoldDB" id="A0A1M5AWL8"/>
<sequence>MHRALGLNRVELILGVTVNVNAMESPYLDCIEACRKCIADCQYCLLQMSGRESKNDCPLCCILCIESCSAALQFLMADSQYAKEYCSVCAKVCQWCAEQCAQHDHKHCEDCANSCVKCMEECQKVVMMFSDEI</sequence>
<dbReference type="EMBL" id="FQUX01000003">
    <property type="protein sequence ID" value="SHF34615.1"/>
    <property type="molecule type" value="Genomic_DNA"/>
</dbReference>
<evidence type="ECO:0000313" key="2">
    <source>
        <dbReference type="Proteomes" id="UP000184406"/>
    </source>
</evidence>
<gene>
    <name evidence="1" type="ORF">SAMN03080594_103421</name>
</gene>
<reference evidence="2" key="1">
    <citation type="submission" date="2016-11" db="EMBL/GenBank/DDBJ databases">
        <authorList>
            <person name="Varghese N."/>
            <person name="Submissions S."/>
        </authorList>
    </citation>
    <scope>NUCLEOTIDE SEQUENCE [LARGE SCALE GENOMIC DNA]</scope>
    <source>
        <strain evidence="2">DSM 17539</strain>
    </source>
</reference>